<dbReference type="Proteomes" id="UP000501830">
    <property type="component" value="Chromosome"/>
</dbReference>
<protein>
    <submittedName>
        <fullName evidence="4">TetR/AcrR family transcriptional regulator</fullName>
    </submittedName>
</protein>
<proteinExistence type="predicted"/>
<dbReference type="InterPro" id="IPR001647">
    <property type="entry name" value="HTH_TetR"/>
</dbReference>
<keyword evidence="5" id="KW-1185">Reference proteome</keyword>
<keyword evidence="1 2" id="KW-0238">DNA-binding</keyword>
<dbReference type="Pfam" id="PF00440">
    <property type="entry name" value="TetR_N"/>
    <property type="match status" value="1"/>
</dbReference>
<dbReference type="PRINTS" id="PR00455">
    <property type="entry name" value="HTHTETR"/>
</dbReference>
<dbReference type="InterPro" id="IPR023772">
    <property type="entry name" value="DNA-bd_HTH_TetR-type_CS"/>
</dbReference>
<dbReference type="InterPro" id="IPR050109">
    <property type="entry name" value="HTH-type_TetR-like_transc_reg"/>
</dbReference>
<dbReference type="Gene3D" id="1.10.357.10">
    <property type="entry name" value="Tetracycline Repressor, domain 2"/>
    <property type="match status" value="1"/>
</dbReference>
<evidence type="ECO:0000256" key="1">
    <source>
        <dbReference type="ARBA" id="ARBA00023125"/>
    </source>
</evidence>
<organism evidence="4 5">
    <name type="scientific">Jeotgalibaca porci</name>
    <dbReference type="NCBI Taxonomy" id="1868793"/>
    <lineage>
        <taxon>Bacteria</taxon>
        <taxon>Bacillati</taxon>
        <taxon>Bacillota</taxon>
        <taxon>Bacilli</taxon>
        <taxon>Lactobacillales</taxon>
        <taxon>Carnobacteriaceae</taxon>
        <taxon>Jeotgalibaca</taxon>
    </lineage>
</organism>
<feature type="domain" description="HTH tetR-type" evidence="3">
    <location>
        <begin position="6"/>
        <end position="66"/>
    </location>
</feature>
<dbReference type="EMBL" id="CP049889">
    <property type="protein sequence ID" value="QIK51903.1"/>
    <property type="molecule type" value="Genomic_DNA"/>
</dbReference>
<dbReference type="PROSITE" id="PS50977">
    <property type="entry name" value="HTH_TETR_2"/>
    <property type="match status" value="1"/>
</dbReference>
<dbReference type="KEGG" id="jpo:G7058_07620"/>
<evidence type="ECO:0000313" key="5">
    <source>
        <dbReference type="Proteomes" id="UP000501830"/>
    </source>
</evidence>
<dbReference type="SUPFAM" id="SSF46689">
    <property type="entry name" value="Homeodomain-like"/>
    <property type="match status" value="1"/>
</dbReference>
<sequence length="191" mass="22656">MSSKKKTTRQNILDISSELFMDKGFQATSTRQIAERAGITQPNLYYHFKTKEAIYIAVLEDLSKVVREQLELIIQEDNQLLEEKLLHVIHFLKEKHPVNLFIMRHDINNEMSKENHQFLYQLWRQSYLQPLIDLFTQYIKDDALFNAVELAMHFYGNISPYIQKSEGNHETLRPDQLVHLFVYGIIDRKDT</sequence>
<evidence type="ECO:0000259" key="3">
    <source>
        <dbReference type="PROSITE" id="PS50977"/>
    </source>
</evidence>
<reference evidence="4 5" key="1">
    <citation type="journal article" date="2017" name="Int. J. Syst. Evol. Microbiol.">
        <title>Jeotgalibaca porci sp. nov. and Jeotgalibaca arthritidis sp. nov., isolated from pigs, and emended description of the genus Jeotgalibaca.</title>
        <authorList>
            <person name="Zamora L."/>
            <person name="Perez-Sancho M."/>
            <person name="Dominguez L."/>
            <person name="Fernandez-Garayzabal J.F."/>
            <person name="Vela A.I."/>
        </authorList>
    </citation>
    <scope>NUCLEOTIDE SEQUENCE [LARGE SCALE GENOMIC DNA]</scope>
    <source>
        <strain evidence="4 5">CCUG 69148</strain>
    </source>
</reference>
<dbReference type="GO" id="GO:0003700">
    <property type="term" value="F:DNA-binding transcription factor activity"/>
    <property type="evidence" value="ECO:0007669"/>
    <property type="project" value="TreeGrafter"/>
</dbReference>
<dbReference type="AlphaFoldDB" id="A0A6G7WI17"/>
<accession>A0A6G7WI17</accession>
<dbReference type="PANTHER" id="PTHR30055">
    <property type="entry name" value="HTH-TYPE TRANSCRIPTIONAL REGULATOR RUTR"/>
    <property type="match status" value="1"/>
</dbReference>
<evidence type="ECO:0000256" key="2">
    <source>
        <dbReference type="PROSITE-ProRule" id="PRU00335"/>
    </source>
</evidence>
<gene>
    <name evidence="4" type="ORF">G7058_07620</name>
</gene>
<name>A0A6G7WI17_9LACT</name>
<dbReference type="PANTHER" id="PTHR30055:SF226">
    <property type="entry name" value="HTH-TYPE TRANSCRIPTIONAL REGULATOR PKSA"/>
    <property type="match status" value="1"/>
</dbReference>
<evidence type="ECO:0000313" key="4">
    <source>
        <dbReference type="EMBL" id="QIK51903.1"/>
    </source>
</evidence>
<dbReference type="InterPro" id="IPR009057">
    <property type="entry name" value="Homeodomain-like_sf"/>
</dbReference>
<dbReference type="GO" id="GO:0000976">
    <property type="term" value="F:transcription cis-regulatory region binding"/>
    <property type="evidence" value="ECO:0007669"/>
    <property type="project" value="TreeGrafter"/>
</dbReference>
<dbReference type="GeneID" id="94553148"/>
<dbReference type="PROSITE" id="PS01081">
    <property type="entry name" value="HTH_TETR_1"/>
    <property type="match status" value="1"/>
</dbReference>
<feature type="DNA-binding region" description="H-T-H motif" evidence="2">
    <location>
        <begin position="29"/>
        <end position="48"/>
    </location>
</feature>
<dbReference type="RefSeq" id="WP_166062964.1">
    <property type="nucleotide sequence ID" value="NZ_CP049889.1"/>
</dbReference>